<name>A0A0A9B5D7_ARUDO</name>
<reference evidence="1" key="2">
    <citation type="journal article" date="2015" name="Data Brief">
        <title>Shoot transcriptome of the giant reed, Arundo donax.</title>
        <authorList>
            <person name="Barrero R.A."/>
            <person name="Guerrero F.D."/>
            <person name="Moolhuijzen P."/>
            <person name="Goolsby J.A."/>
            <person name="Tidwell J."/>
            <person name="Bellgard S.E."/>
            <person name="Bellgard M.I."/>
        </authorList>
    </citation>
    <scope>NUCLEOTIDE SEQUENCE</scope>
    <source>
        <tissue evidence="1">Shoot tissue taken approximately 20 cm above the soil surface</tissue>
    </source>
</reference>
<reference evidence="1" key="1">
    <citation type="submission" date="2014-09" db="EMBL/GenBank/DDBJ databases">
        <authorList>
            <person name="Magalhaes I.L.F."/>
            <person name="Oliveira U."/>
            <person name="Santos F.R."/>
            <person name="Vidigal T.H.D.A."/>
            <person name="Brescovit A.D."/>
            <person name="Santos A.J."/>
        </authorList>
    </citation>
    <scope>NUCLEOTIDE SEQUENCE</scope>
    <source>
        <tissue evidence="1">Shoot tissue taken approximately 20 cm above the soil surface</tissue>
    </source>
</reference>
<accession>A0A0A9B5D7</accession>
<dbReference type="EMBL" id="GBRH01238706">
    <property type="protein sequence ID" value="JAD59189.1"/>
    <property type="molecule type" value="Transcribed_RNA"/>
</dbReference>
<protein>
    <submittedName>
        <fullName evidence="1">Uncharacterized protein</fullName>
    </submittedName>
</protein>
<proteinExistence type="predicted"/>
<evidence type="ECO:0000313" key="1">
    <source>
        <dbReference type="EMBL" id="JAD59189.1"/>
    </source>
</evidence>
<organism evidence="1">
    <name type="scientific">Arundo donax</name>
    <name type="common">Giant reed</name>
    <name type="synonym">Donax arundinaceus</name>
    <dbReference type="NCBI Taxonomy" id="35708"/>
    <lineage>
        <taxon>Eukaryota</taxon>
        <taxon>Viridiplantae</taxon>
        <taxon>Streptophyta</taxon>
        <taxon>Embryophyta</taxon>
        <taxon>Tracheophyta</taxon>
        <taxon>Spermatophyta</taxon>
        <taxon>Magnoliopsida</taxon>
        <taxon>Liliopsida</taxon>
        <taxon>Poales</taxon>
        <taxon>Poaceae</taxon>
        <taxon>PACMAD clade</taxon>
        <taxon>Arundinoideae</taxon>
        <taxon>Arundineae</taxon>
        <taxon>Arundo</taxon>
    </lineage>
</organism>
<sequence length="13" mass="1494">MSCRLQLLASLCR</sequence>